<feature type="compositionally biased region" description="Basic and acidic residues" evidence="2">
    <location>
        <begin position="9"/>
        <end position="19"/>
    </location>
</feature>
<comment type="similarity">
    <text evidence="1">Belongs to the rogdi family.</text>
</comment>
<reference evidence="4" key="1">
    <citation type="submission" date="2017-02" db="UniProtKB">
        <authorList>
            <consortium name="WormBaseParasite"/>
        </authorList>
    </citation>
    <scope>IDENTIFICATION</scope>
</reference>
<dbReference type="InterPro" id="IPR028241">
    <property type="entry name" value="RAVE2/Rogdi"/>
</dbReference>
<evidence type="ECO:0000256" key="1">
    <source>
        <dbReference type="ARBA" id="ARBA00005535"/>
    </source>
</evidence>
<evidence type="ECO:0000313" key="4">
    <source>
        <dbReference type="WBParaSite" id="SMUV_0000089501-mRNA-1"/>
    </source>
</evidence>
<dbReference type="PANTHER" id="PTHR13618:SF1">
    <property type="entry name" value="PROTEIN ROGDI HOMOLOG"/>
    <property type="match status" value="1"/>
</dbReference>
<sequence>MNRKFLNVSERKAGERSIRDGNTQMDGGTNISSAVDDDDNKVRREIEALVLEQKWLKIYNTEHAFLKLQKILVDCCRHLHVSNKLYPFLDPGSKPASSEQLQLKQRNGMDNLKATIVLVGENIIQSEVSLKYPKAPGGVLKTCAQPEVQWKLQQLQDARNFCCMAMNTINKGLELVKEQSRDGNGKVRKLNDQMGNQLSMVVGVVSDCILRACSTICLPRKRTLLELCNFPPTKCFKPPLPPDLVFSYYVASTKVICAAYQVTSKQNDVTKTLASCELPLLVKFLSLLEQAIEVVRELRCNFSAFDAHINSSLSLKTGSS</sequence>
<accession>A0A0N5A9U0</accession>
<dbReference type="GO" id="GO:0043291">
    <property type="term" value="C:RAVE complex"/>
    <property type="evidence" value="ECO:0007669"/>
    <property type="project" value="TreeGrafter"/>
</dbReference>
<feature type="region of interest" description="Disordered" evidence="2">
    <location>
        <begin position="1"/>
        <end position="36"/>
    </location>
</feature>
<dbReference type="AlphaFoldDB" id="A0A0N5A9U0"/>
<organism evidence="3 4">
    <name type="scientific">Syphacia muris</name>
    <dbReference type="NCBI Taxonomy" id="451379"/>
    <lineage>
        <taxon>Eukaryota</taxon>
        <taxon>Metazoa</taxon>
        <taxon>Ecdysozoa</taxon>
        <taxon>Nematoda</taxon>
        <taxon>Chromadorea</taxon>
        <taxon>Rhabditida</taxon>
        <taxon>Spirurina</taxon>
        <taxon>Oxyuridomorpha</taxon>
        <taxon>Oxyuroidea</taxon>
        <taxon>Oxyuridae</taxon>
        <taxon>Syphacia</taxon>
    </lineage>
</organism>
<dbReference type="WBParaSite" id="SMUV_0000089501-mRNA-1">
    <property type="protein sequence ID" value="SMUV_0000089501-mRNA-1"/>
    <property type="gene ID" value="SMUV_0000089501"/>
</dbReference>
<feature type="compositionally biased region" description="Polar residues" evidence="2">
    <location>
        <begin position="20"/>
        <end position="33"/>
    </location>
</feature>
<protein>
    <submittedName>
        <fullName evidence="4">DHC_N1 domain-containing protein</fullName>
    </submittedName>
</protein>
<evidence type="ECO:0000313" key="3">
    <source>
        <dbReference type="Proteomes" id="UP000046393"/>
    </source>
</evidence>
<keyword evidence="3" id="KW-1185">Reference proteome</keyword>
<dbReference type="PANTHER" id="PTHR13618">
    <property type="entry name" value="LEUCINE ZIPPER CONTAINING TRANSCRIPTION FACTOR LZF1"/>
    <property type="match status" value="1"/>
</dbReference>
<proteinExistence type="inferred from homology"/>
<evidence type="ECO:0000256" key="2">
    <source>
        <dbReference type="SAM" id="MobiDB-lite"/>
    </source>
</evidence>
<name>A0A0N5A9U0_9BILA</name>
<dbReference type="Proteomes" id="UP000046393">
    <property type="component" value="Unplaced"/>
</dbReference>
<dbReference type="STRING" id="451379.A0A0N5A9U0"/>
<dbReference type="Pfam" id="PF10259">
    <property type="entry name" value="Rogdi_lz"/>
    <property type="match status" value="1"/>
</dbReference>